<accession>A0A9W5PYH9</accession>
<protein>
    <submittedName>
        <fullName evidence="1">Uncharacterized protein</fullName>
    </submittedName>
</protein>
<evidence type="ECO:0000313" key="1">
    <source>
        <dbReference type="EMBL" id="EOO61618.1"/>
    </source>
</evidence>
<dbReference type="EMBL" id="AHFL01000061">
    <property type="protein sequence ID" value="EOO61618.1"/>
    <property type="molecule type" value="Genomic_DNA"/>
</dbReference>
<evidence type="ECO:0000313" key="2">
    <source>
        <dbReference type="Proteomes" id="UP000014023"/>
    </source>
</evidence>
<gene>
    <name evidence="1" type="ORF">IKE_05840</name>
</gene>
<dbReference type="Proteomes" id="UP000014023">
    <property type="component" value="Unassembled WGS sequence"/>
</dbReference>
<reference evidence="1 2" key="1">
    <citation type="submission" date="2012-12" db="EMBL/GenBank/DDBJ databases">
        <title>The Genome Sequence of Bacillus cereus VD196.</title>
        <authorList>
            <consortium name="The Broad Institute Genome Sequencing Platform"/>
            <consortium name="The Broad Institute Genome Sequencing Center for Infectious Disease"/>
            <person name="Feldgarden M."/>
            <person name="Van der Auwera G.A."/>
            <person name="Mahillon J."/>
            <person name="Duprez V."/>
            <person name="Timmery S."/>
            <person name="Mattelet C."/>
            <person name="Dierick K."/>
            <person name="Sun M."/>
            <person name="Yu Z."/>
            <person name="Zhu L."/>
            <person name="Hu X."/>
            <person name="Shank E.B."/>
            <person name="Swiecicka I."/>
            <person name="Hansen B.M."/>
            <person name="Andrup L."/>
            <person name="Walker B."/>
            <person name="Young S.K."/>
            <person name="Zeng Q."/>
            <person name="Gargeya S."/>
            <person name="Fitzgerald M."/>
            <person name="Haas B."/>
            <person name="Abouelleil A."/>
            <person name="Alvarado L."/>
            <person name="Arachchi H.M."/>
            <person name="Berlin A.M."/>
            <person name="Chapman S.B."/>
            <person name="Dewar J."/>
            <person name="Goldberg J."/>
            <person name="Griggs A."/>
            <person name="Gujja S."/>
            <person name="Hansen M."/>
            <person name="Howarth C."/>
            <person name="Imamovic A."/>
            <person name="Larimer J."/>
            <person name="McCowan C."/>
            <person name="Murphy C."/>
            <person name="Neiman D."/>
            <person name="Pearson M."/>
            <person name="Priest M."/>
            <person name="Roberts A."/>
            <person name="Saif S."/>
            <person name="Shea T."/>
            <person name="Sisk P."/>
            <person name="Sykes S."/>
            <person name="Wortman J."/>
            <person name="Nusbaum C."/>
            <person name="Birren B."/>
        </authorList>
    </citation>
    <scope>NUCLEOTIDE SEQUENCE [LARGE SCALE GENOMIC DNA]</scope>
    <source>
        <strain evidence="1 2">VD196</strain>
    </source>
</reference>
<proteinExistence type="predicted"/>
<dbReference type="RefSeq" id="WP_000756059.1">
    <property type="nucleotide sequence ID" value="NZ_KB976270.1"/>
</dbReference>
<comment type="caution">
    <text evidence="1">The sequence shown here is derived from an EMBL/GenBank/DDBJ whole genome shotgun (WGS) entry which is preliminary data.</text>
</comment>
<organism evidence="1 2">
    <name type="scientific">Bacillus cereus VD196</name>
    <dbReference type="NCBI Taxonomy" id="1053243"/>
    <lineage>
        <taxon>Bacteria</taxon>
        <taxon>Bacillati</taxon>
        <taxon>Bacillota</taxon>
        <taxon>Bacilli</taxon>
        <taxon>Bacillales</taxon>
        <taxon>Bacillaceae</taxon>
        <taxon>Bacillus</taxon>
        <taxon>Bacillus cereus group</taxon>
    </lineage>
</organism>
<dbReference type="AlphaFoldDB" id="A0A9W5PYH9"/>
<name>A0A9W5PYH9_BACCE</name>
<sequence>MKKVKEYDLAYICYYSERIALSAIGVGFEPRFSIAFLADLFLRLKNDNKFDYYKICI</sequence>